<sequence length="81" mass="8868">MATTENGRVTRGTLVIDADRCKGCELCIAACPPSVLEMSTDVNEMGYRYPLLHDGCTGCTACQMVCPDYVFDVYRLKAPRA</sequence>
<feature type="domain" description="4Fe-4S ferredoxin-type" evidence="4">
    <location>
        <begin position="12"/>
        <end position="41"/>
    </location>
</feature>
<dbReference type="Proteomes" id="UP000030300">
    <property type="component" value="Chromosome"/>
</dbReference>
<evidence type="ECO:0000313" key="6">
    <source>
        <dbReference type="EMBL" id="KAB2811717.1"/>
    </source>
</evidence>
<proteinExistence type="predicted"/>
<evidence type="ECO:0000256" key="2">
    <source>
        <dbReference type="ARBA" id="ARBA00023004"/>
    </source>
</evidence>
<accession>A0A0A1DM04</accession>
<gene>
    <name evidence="6" type="ORF">F9L07_07610</name>
    <name evidence="5" type="ORF">KR76_19680</name>
</gene>
<dbReference type="eggNOG" id="COG1036">
    <property type="taxonomic scope" value="Bacteria"/>
</dbReference>
<dbReference type="PANTHER" id="PTHR43122">
    <property type="entry name" value="FERREDOXIN SUBUNIT OF PYRUVATE:FLAVODOXIN OXIDOREDUCTASE-RELATED"/>
    <property type="match status" value="1"/>
</dbReference>
<keyword evidence="7" id="KW-1185">Reference proteome</keyword>
<keyword evidence="2" id="KW-0408">Iron</keyword>
<reference evidence="5 7" key="1">
    <citation type="journal article" date="2015" name="Genome Announc.">
        <title>Complete Genome Sequence of Steroid-Transforming Nocardioides simplex VKM Ac-2033D.</title>
        <authorList>
            <person name="Shtratnikova V.Y."/>
            <person name="Schelkunov M.I."/>
            <person name="Pekov Y.A."/>
            <person name="Fokina V.V."/>
            <person name="Logacheva M.D."/>
            <person name="Sokolov S.L."/>
            <person name="Bragin E.Y."/>
            <person name="Ashapkin V.V."/>
            <person name="Donova M.V."/>
        </authorList>
    </citation>
    <scope>NUCLEOTIDE SEQUENCE [LARGE SCALE GENOMIC DNA]</scope>
    <source>
        <strain evidence="5 7">VKM Ac-2033D</strain>
    </source>
</reference>
<reference evidence="6 8" key="2">
    <citation type="submission" date="2019-09" db="EMBL/GenBank/DDBJ databases">
        <title>Pimelobacter sp. isolated from Paulinella.</title>
        <authorList>
            <person name="Jeong S.E."/>
        </authorList>
    </citation>
    <scope>NUCLEOTIDE SEQUENCE [LARGE SCALE GENOMIC DNA]</scope>
    <source>
        <strain evidence="6 8">Pch-N</strain>
    </source>
</reference>
<dbReference type="PROSITE" id="PS00198">
    <property type="entry name" value="4FE4S_FER_1"/>
    <property type="match status" value="2"/>
</dbReference>
<organism evidence="5 7">
    <name type="scientific">Nocardioides simplex</name>
    <name type="common">Arthrobacter simplex</name>
    <dbReference type="NCBI Taxonomy" id="2045"/>
    <lineage>
        <taxon>Bacteria</taxon>
        <taxon>Bacillati</taxon>
        <taxon>Actinomycetota</taxon>
        <taxon>Actinomycetes</taxon>
        <taxon>Propionibacteriales</taxon>
        <taxon>Nocardioidaceae</taxon>
        <taxon>Pimelobacter</taxon>
    </lineage>
</organism>
<dbReference type="Pfam" id="PF12838">
    <property type="entry name" value="Fer4_7"/>
    <property type="match status" value="1"/>
</dbReference>
<dbReference type="Gene3D" id="3.30.70.20">
    <property type="match status" value="1"/>
</dbReference>
<keyword evidence="3" id="KW-0411">Iron-sulfur</keyword>
<feature type="domain" description="4Fe-4S ferredoxin-type" evidence="4">
    <location>
        <begin position="47"/>
        <end position="76"/>
    </location>
</feature>
<dbReference type="AlphaFoldDB" id="A0A0A1DM04"/>
<evidence type="ECO:0000256" key="1">
    <source>
        <dbReference type="ARBA" id="ARBA00022723"/>
    </source>
</evidence>
<dbReference type="EMBL" id="CP009896">
    <property type="protein sequence ID" value="AIY18426.1"/>
    <property type="molecule type" value="Genomic_DNA"/>
</dbReference>
<dbReference type="InterPro" id="IPR017896">
    <property type="entry name" value="4Fe4S_Fe-S-bd"/>
</dbReference>
<evidence type="ECO:0000313" key="8">
    <source>
        <dbReference type="Proteomes" id="UP000449906"/>
    </source>
</evidence>
<dbReference type="GO" id="GO:0046872">
    <property type="term" value="F:metal ion binding"/>
    <property type="evidence" value="ECO:0007669"/>
    <property type="project" value="UniProtKB-KW"/>
</dbReference>
<dbReference type="RefSeq" id="WP_038680651.1">
    <property type="nucleotide sequence ID" value="NZ_BJMC01000022.1"/>
</dbReference>
<dbReference type="InterPro" id="IPR017900">
    <property type="entry name" value="4Fe4S_Fe_S_CS"/>
</dbReference>
<dbReference type="PANTHER" id="PTHR43122:SF2">
    <property type="entry name" value="FERREDOXIN SUBUNIT OF PYRUVATE:FLAVODOXIN OXIDOREDUCTASE"/>
    <property type="match status" value="1"/>
</dbReference>
<evidence type="ECO:0000259" key="4">
    <source>
        <dbReference type="PROSITE" id="PS51379"/>
    </source>
</evidence>
<dbReference type="EC" id="1.2.7.3" evidence="5"/>
<dbReference type="HOGENOM" id="CLU_139698_5_3_11"/>
<dbReference type="GO" id="GO:0047553">
    <property type="term" value="F:2-oxoglutarate synthase activity"/>
    <property type="evidence" value="ECO:0007669"/>
    <property type="project" value="UniProtKB-EC"/>
</dbReference>
<dbReference type="Proteomes" id="UP000449906">
    <property type="component" value="Unassembled WGS sequence"/>
</dbReference>
<dbReference type="GeneID" id="96611021"/>
<dbReference type="EMBL" id="WBVM01000001">
    <property type="protein sequence ID" value="KAB2811717.1"/>
    <property type="molecule type" value="Genomic_DNA"/>
</dbReference>
<evidence type="ECO:0000313" key="7">
    <source>
        <dbReference type="Proteomes" id="UP000030300"/>
    </source>
</evidence>
<keyword evidence="1" id="KW-0479">Metal-binding</keyword>
<dbReference type="STRING" id="2045.KR76_19680"/>
<evidence type="ECO:0000313" key="5">
    <source>
        <dbReference type="EMBL" id="AIY18426.1"/>
    </source>
</evidence>
<dbReference type="GO" id="GO:0051536">
    <property type="term" value="F:iron-sulfur cluster binding"/>
    <property type="evidence" value="ECO:0007669"/>
    <property type="project" value="UniProtKB-KW"/>
</dbReference>
<dbReference type="PROSITE" id="PS51379">
    <property type="entry name" value="4FE4S_FER_2"/>
    <property type="match status" value="2"/>
</dbReference>
<evidence type="ECO:0000256" key="3">
    <source>
        <dbReference type="ARBA" id="ARBA00023014"/>
    </source>
</evidence>
<dbReference type="OrthoDB" id="9803192at2"/>
<name>A0A0A1DM04_NOCSI</name>
<dbReference type="SUPFAM" id="SSF54862">
    <property type="entry name" value="4Fe-4S ferredoxins"/>
    <property type="match status" value="1"/>
</dbReference>
<keyword evidence="5" id="KW-0560">Oxidoreductase</keyword>
<dbReference type="KEGG" id="psim:KR76_19680"/>
<protein>
    <submittedName>
        <fullName evidence="5">2-oxoglutarate oxidoreductase, delta subunit, putative</fullName>
        <ecNumber evidence="5">1.2.7.3</ecNumber>
    </submittedName>
    <submittedName>
        <fullName evidence="6">4Fe-4S dicluster domain-containing protein</fullName>
    </submittedName>
</protein>